<evidence type="ECO:0008006" key="4">
    <source>
        <dbReference type="Google" id="ProtNLM"/>
    </source>
</evidence>
<comment type="caution">
    <text evidence="2">The sequence shown here is derived from an EMBL/GenBank/DDBJ whole genome shotgun (WGS) entry which is preliminary data.</text>
</comment>
<organism evidence="2 3">
    <name type="scientific">Actinocorallia herbida</name>
    <dbReference type="NCBI Taxonomy" id="58109"/>
    <lineage>
        <taxon>Bacteria</taxon>
        <taxon>Bacillati</taxon>
        <taxon>Actinomycetota</taxon>
        <taxon>Actinomycetes</taxon>
        <taxon>Streptosporangiales</taxon>
        <taxon>Thermomonosporaceae</taxon>
        <taxon>Actinocorallia</taxon>
    </lineage>
</organism>
<dbReference type="OrthoDB" id="5198800at2"/>
<reference evidence="2 3" key="1">
    <citation type="submission" date="2018-11" db="EMBL/GenBank/DDBJ databases">
        <title>Sequencing the genomes of 1000 actinobacteria strains.</title>
        <authorList>
            <person name="Klenk H.-P."/>
        </authorList>
    </citation>
    <scope>NUCLEOTIDE SEQUENCE [LARGE SCALE GENOMIC DNA]</scope>
    <source>
        <strain evidence="2 3">DSM 44254</strain>
    </source>
</reference>
<feature type="region of interest" description="Disordered" evidence="1">
    <location>
        <begin position="173"/>
        <end position="279"/>
    </location>
</feature>
<proteinExistence type="predicted"/>
<accession>A0A3N1CQ33</accession>
<evidence type="ECO:0000256" key="1">
    <source>
        <dbReference type="SAM" id="MobiDB-lite"/>
    </source>
</evidence>
<keyword evidence="3" id="KW-1185">Reference proteome</keyword>
<name>A0A3N1CQ33_9ACTN</name>
<evidence type="ECO:0000313" key="3">
    <source>
        <dbReference type="Proteomes" id="UP000272400"/>
    </source>
</evidence>
<feature type="compositionally biased region" description="Acidic residues" evidence="1">
    <location>
        <begin position="245"/>
        <end position="264"/>
    </location>
</feature>
<sequence length="279" mass="29255">MARFPRALRGYFASEVDALIVRIEGALGVHEEPVPPITAAELRETRLGVVLHGYDRLAVDAALLEYVRQLEHRERGDADPYTETVSGQVPWLVRWVSEAEFPVTRVRAAYRERDVDAFLDRVLAGLRGEGPAVSGRAVREAVFGGVFWRAGYAEPAVDRFLNELAAALDHLQQVPAGPDGRDGAAPADGPGEAGEHPVAESAEGDDSMTAGETAETVSPGEGADGADGESPLAAEADGETANADTDTEADAEPVADEEPAEEPDVFAGAGGAEGGSARS</sequence>
<protein>
    <recommendedName>
        <fullName evidence="4">DivIVA domain-containing protein</fullName>
    </recommendedName>
</protein>
<dbReference type="AlphaFoldDB" id="A0A3N1CQ33"/>
<dbReference type="Proteomes" id="UP000272400">
    <property type="component" value="Unassembled WGS sequence"/>
</dbReference>
<gene>
    <name evidence="2" type="ORF">EDD29_0922</name>
</gene>
<dbReference type="RefSeq" id="WP_123662582.1">
    <property type="nucleotide sequence ID" value="NZ_RJKE01000001.1"/>
</dbReference>
<feature type="compositionally biased region" description="Gly residues" evidence="1">
    <location>
        <begin position="268"/>
        <end position="279"/>
    </location>
</feature>
<feature type="compositionally biased region" description="Low complexity" evidence="1">
    <location>
        <begin position="175"/>
        <end position="190"/>
    </location>
</feature>
<evidence type="ECO:0000313" key="2">
    <source>
        <dbReference type="EMBL" id="ROO83419.1"/>
    </source>
</evidence>
<feature type="compositionally biased region" description="Low complexity" evidence="1">
    <location>
        <begin position="233"/>
        <end position="244"/>
    </location>
</feature>
<dbReference type="EMBL" id="RJKE01000001">
    <property type="protein sequence ID" value="ROO83419.1"/>
    <property type="molecule type" value="Genomic_DNA"/>
</dbReference>